<reference evidence="4 5" key="1">
    <citation type="submission" date="2023-02" db="EMBL/GenBank/DDBJ databases">
        <title>Bacterial whole genomic sequence of Curvibacter sp. HBC61.</title>
        <authorList>
            <person name="Le V."/>
            <person name="Ko S.-R."/>
            <person name="Ahn C.-Y."/>
            <person name="Oh H.-M."/>
        </authorList>
    </citation>
    <scope>NUCLEOTIDE SEQUENCE [LARGE SCALE GENOMIC DNA]</scope>
    <source>
        <strain evidence="4 5">HBC61</strain>
    </source>
</reference>
<accession>A0ABT5N2C6</accession>
<sequence length="105" mass="11151">MTTDTIQNVALTTKANVYFDGKCVSHGFTLADGTKKSVGVVLPSTLTFNTGAPEIMECVGGACEYKLAGTDTWVASSAGESFKVPGNSSFEIRVTEAYHYICHFG</sequence>
<evidence type="ECO:0000256" key="2">
    <source>
        <dbReference type="ARBA" id="ARBA00022679"/>
    </source>
</evidence>
<comment type="caution">
    <text evidence="4">The sequence shown here is derived from an EMBL/GenBank/DDBJ whole genome shotgun (WGS) entry which is preliminary data.</text>
</comment>
<comment type="catalytic activity">
    <reaction evidence="3">
        <text>adenosine + phosphate = alpha-D-ribose 1-phosphate + adenine</text>
        <dbReference type="Rhea" id="RHEA:27642"/>
        <dbReference type="ChEBI" id="CHEBI:16335"/>
        <dbReference type="ChEBI" id="CHEBI:16708"/>
        <dbReference type="ChEBI" id="CHEBI:43474"/>
        <dbReference type="ChEBI" id="CHEBI:57720"/>
        <dbReference type="EC" id="2.4.2.1"/>
    </reaction>
</comment>
<dbReference type="PANTHER" id="PTHR36540">
    <property type="entry name" value="PYRIMIDINE/PURINE NUCLEOSIDE PHOSPHORYLASE"/>
    <property type="match status" value="1"/>
</dbReference>
<dbReference type="Gene3D" id="2.60.120.10">
    <property type="entry name" value="Jelly Rolls"/>
    <property type="match status" value="1"/>
</dbReference>
<comment type="catalytic activity">
    <reaction evidence="3">
        <text>a purine D-ribonucleoside + phosphate = a purine nucleobase + alpha-D-ribose 1-phosphate</text>
        <dbReference type="Rhea" id="RHEA:19805"/>
        <dbReference type="ChEBI" id="CHEBI:26386"/>
        <dbReference type="ChEBI" id="CHEBI:43474"/>
        <dbReference type="ChEBI" id="CHEBI:57720"/>
        <dbReference type="ChEBI" id="CHEBI:142355"/>
        <dbReference type="EC" id="2.4.2.1"/>
    </reaction>
</comment>
<protein>
    <recommendedName>
        <fullName evidence="3">Pyrimidine/purine nucleoside phosphorylase</fullName>
        <ecNumber evidence="3">2.4.2.1</ecNumber>
        <ecNumber evidence="3">2.4.2.2</ecNumber>
    </recommendedName>
    <alternativeName>
        <fullName evidence="3">Adenosine phosphorylase</fullName>
    </alternativeName>
    <alternativeName>
        <fullName evidence="3">Cytidine phosphorylase</fullName>
    </alternativeName>
    <alternativeName>
        <fullName evidence="3">Guanosine phosphorylase</fullName>
    </alternativeName>
    <alternativeName>
        <fullName evidence="3">Inosine phosphorylase</fullName>
    </alternativeName>
    <alternativeName>
        <fullName evidence="3">Thymidine phosphorylase</fullName>
    </alternativeName>
    <alternativeName>
        <fullName evidence="3">Uridine phosphorylase</fullName>
    </alternativeName>
    <alternativeName>
        <fullName evidence="3">Xanthosine phosphorylase</fullName>
    </alternativeName>
</protein>
<comment type="catalytic activity">
    <reaction evidence="3">
        <text>xanthosine + phosphate = alpha-D-ribose 1-phosphate + xanthine</text>
        <dbReference type="Rhea" id="RHEA:27638"/>
        <dbReference type="ChEBI" id="CHEBI:17712"/>
        <dbReference type="ChEBI" id="CHEBI:18107"/>
        <dbReference type="ChEBI" id="CHEBI:43474"/>
        <dbReference type="ChEBI" id="CHEBI:57720"/>
        <dbReference type="EC" id="2.4.2.1"/>
    </reaction>
</comment>
<comment type="catalytic activity">
    <reaction evidence="3">
        <text>inosine + phosphate = alpha-D-ribose 1-phosphate + hypoxanthine</text>
        <dbReference type="Rhea" id="RHEA:27646"/>
        <dbReference type="ChEBI" id="CHEBI:17368"/>
        <dbReference type="ChEBI" id="CHEBI:17596"/>
        <dbReference type="ChEBI" id="CHEBI:43474"/>
        <dbReference type="ChEBI" id="CHEBI:57720"/>
        <dbReference type="EC" id="2.4.2.1"/>
    </reaction>
</comment>
<keyword evidence="1 3" id="KW-0328">Glycosyltransferase</keyword>
<organism evidence="4 5">
    <name type="scientific">Curvibacter cyanobacteriorum</name>
    <dbReference type="NCBI Taxonomy" id="3026422"/>
    <lineage>
        <taxon>Bacteria</taxon>
        <taxon>Pseudomonadati</taxon>
        <taxon>Pseudomonadota</taxon>
        <taxon>Betaproteobacteria</taxon>
        <taxon>Burkholderiales</taxon>
        <taxon>Comamonadaceae</taxon>
        <taxon>Curvibacter</taxon>
    </lineage>
</organism>
<dbReference type="EC" id="2.4.2.1" evidence="3"/>
<gene>
    <name evidence="3" type="primary">ppnP</name>
    <name evidence="4" type="ORF">PSQ40_17875</name>
</gene>
<comment type="catalytic activity">
    <reaction evidence="3">
        <text>uridine + phosphate = alpha-D-ribose 1-phosphate + uracil</text>
        <dbReference type="Rhea" id="RHEA:24388"/>
        <dbReference type="ChEBI" id="CHEBI:16704"/>
        <dbReference type="ChEBI" id="CHEBI:17568"/>
        <dbReference type="ChEBI" id="CHEBI:43474"/>
        <dbReference type="ChEBI" id="CHEBI:57720"/>
        <dbReference type="EC" id="2.4.2.2"/>
    </reaction>
</comment>
<dbReference type="RefSeq" id="WP_273953248.1">
    <property type="nucleotide sequence ID" value="NZ_JAQSIP010000010.1"/>
</dbReference>
<dbReference type="HAMAP" id="MF_01537">
    <property type="entry name" value="Nucleos_phosphorylase_PpnP"/>
    <property type="match status" value="1"/>
</dbReference>
<comment type="catalytic activity">
    <reaction evidence="3">
        <text>thymidine + phosphate = 2-deoxy-alpha-D-ribose 1-phosphate + thymine</text>
        <dbReference type="Rhea" id="RHEA:16037"/>
        <dbReference type="ChEBI" id="CHEBI:17748"/>
        <dbReference type="ChEBI" id="CHEBI:17821"/>
        <dbReference type="ChEBI" id="CHEBI:43474"/>
        <dbReference type="ChEBI" id="CHEBI:57259"/>
        <dbReference type="EC" id="2.4.2.2"/>
    </reaction>
</comment>
<dbReference type="Proteomes" id="UP001528673">
    <property type="component" value="Unassembled WGS sequence"/>
</dbReference>
<proteinExistence type="inferred from homology"/>
<evidence type="ECO:0000256" key="3">
    <source>
        <dbReference type="HAMAP-Rule" id="MF_01537"/>
    </source>
</evidence>
<dbReference type="Pfam" id="PF06865">
    <property type="entry name" value="Ppnp"/>
    <property type="match status" value="1"/>
</dbReference>
<keyword evidence="2 3" id="KW-0808">Transferase</keyword>
<keyword evidence="5" id="KW-1185">Reference proteome</keyword>
<dbReference type="PANTHER" id="PTHR36540:SF1">
    <property type="entry name" value="PYRIMIDINE_PURINE NUCLEOSIDE PHOSPHORYLASE"/>
    <property type="match status" value="1"/>
</dbReference>
<evidence type="ECO:0000256" key="1">
    <source>
        <dbReference type="ARBA" id="ARBA00022676"/>
    </source>
</evidence>
<name>A0ABT5N2C6_9BURK</name>
<dbReference type="CDD" id="cd20296">
    <property type="entry name" value="cupin_PpnP-like"/>
    <property type="match status" value="1"/>
</dbReference>
<dbReference type="InterPro" id="IPR009664">
    <property type="entry name" value="Ppnp"/>
</dbReference>
<dbReference type="InterPro" id="IPR011051">
    <property type="entry name" value="RmlC_Cupin_sf"/>
</dbReference>
<dbReference type="EC" id="2.4.2.2" evidence="3"/>
<comment type="catalytic activity">
    <reaction evidence="3">
        <text>cytidine + phosphate = cytosine + alpha-D-ribose 1-phosphate</text>
        <dbReference type="Rhea" id="RHEA:52540"/>
        <dbReference type="ChEBI" id="CHEBI:16040"/>
        <dbReference type="ChEBI" id="CHEBI:17562"/>
        <dbReference type="ChEBI" id="CHEBI:43474"/>
        <dbReference type="ChEBI" id="CHEBI:57720"/>
        <dbReference type="EC" id="2.4.2.2"/>
    </reaction>
</comment>
<dbReference type="EMBL" id="JAQSIP010000010">
    <property type="protein sequence ID" value="MDD0840453.1"/>
    <property type="molecule type" value="Genomic_DNA"/>
</dbReference>
<comment type="catalytic activity">
    <reaction evidence="3">
        <text>guanosine + phosphate = alpha-D-ribose 1-phosphate + guanine</text>
        <dbReference type="Rhea" id="RHEA:13233"/>
        <dbReference type="ChEBI" id="CHEBI:16235"/>
        <dbReference type="ChEBI" id="CHEBI:16750"/>
        <dbReference type="ChEBI" id="CHEBI:43474"/>
        <dbReference type="ChEBI" id="CHEBI:57720"/>
        <dbReference type="EC" id="2.4.2.1"/>
    </reaction>
</comment>
<dbReference type="InterPro" id="IPR014710">
    <property type="entry name" value="RmlC-like_jellyroll"/>
</dbReference>
<evidence type="ECO:0000313" key="4">
    <source>
        <dbReference type="EMBL" id="MDD0840453.1"/>
    </source>
</evidence>
<dbReference type="SUPFAM" id="SSF51182">
    <property type="entry name" value="RmlC-like cupins"/>
    <property type="match status" value="1"/>
</dbReference>
<evidence type="ECO:0000313" key="5">
    <source>
        <dbReference type="Proteomes" id="UP001528673"/>
    </source>
</evidence>
<comment type="similarity">
    <text evidence="3">Belongs to the nucleoside phosphorylase PpnP family.</text>
</comment>
<comment type="function">
    <text evidence="3">Catalyzes the phosphorolysis of diverse nucleosides, yielding D-ribose 1-phosphate and the respective free bases. Can use uridine, adenosine, guanosine, cytidine, thymidine, inosine and xanthosine as substrates. Also catalyzes the reverse reactions.</text>
</comment>